<evidence type="ECO:0000313" key="1">
    <source>
        <dbReference type="EMBL" id="JAH23644.1"/>
    </source>
</evidence>
<dbReference type="EMBL" id="GBXM01084933">
    <property type="protein sequence ID" value="JAH23644.1"/>
    <property type="molecule type" value="Transcribed_RNA"/>
</dbReference>
<sequence>MNMRPKASRSSRRLCSFPRCVLMDM</sequence>
<organism evidence="1">
    <name type="scientific">Anguilla anguilla</name>
    <name type="common">European freshwater eel</name>
    <name type="synonym">Muraena anguilla</name>
    <dbReference type="NCBI Taxonomy" id="7936"/>
    <lineage>
        <taxon>Eukaryota</taxon>
        <taxon>Metazoa</taxon>
        <taxon>Chordata</taxon>
        <taxon>Craniata</taxon>
        <taxon>Vertebrata</taxon>
        <taxon>Euteleostomi</taxon>
        <taxon>Actinopterygii</taxon>
        <taxon>Neopterygii</taxon>
        <taxon>Teleostei</taxon>
        <taxon>Anguilliformes</taxon>
        <taxon>Anguillidae</taxon>
        <taxon>Anguilla</taxon>
    </lineage>
</organism>
<reference evidence="1" key="2">
    <citation type="journal article" date="2015" name="Fish Shellfish Immunol.">
        <title>Early steps in the European eel (Anguilla anguilla)-Vibrio vulnificus interaction in the gills: Role of the RtxA13 toxin.</title>
        <authorList>
            <person name="Callol A."/>
            <person name="Pajuelo D."/>
            <person name="Ebbesson L."/>
            <person name="Teles M."/>
            <person name="MacKenzie S."/>
            <person name="Amaro C."/>
        </authorList>
    </citation>
    <scope>NUCLEOTIDE SEQUENCE</scope>
</reference>
<protein>
    <submittedName>
        <fullName evidence="1">Uncharacterized protein</fullName>
    </submittedName>
</protein>
<name>A0A0E9R3D7_ANGAN</name>
<proteinExistence type="predicted"/>
<accession>A0A0E9R3D7</accession>
<dbReference type="AlphaFoldDB" id="A0A0E9R3D7"/>
<reference evidence="1" key="1">
    <citation type="submission" date="2014-11" db="EMBL/GenBank/DDBJ databases">
        <authorList>
            <person name="Amaro Gonzalez C."/>
        </authorList>
    </citation>
    <scope>NUCLEOTIDE SEQUENCE</scope>
</reference>